<dbReference type="AlphaFoldDB" id="A0A3B0P0W0"/>
<dbReference type="STRING" id="1188234.MALK_0960"/>
<keyword evidence="1" id="KW-0472">Membrane</keyword>
<dbReference type="KEGG" id="mala:NCTC10135_00454"/>
<name>A0A3B0P0W0_9BACT</name>
<feature type="transmembrane region" description="Helical" evidence="1">
    <location>
        <begin position="12"/>
        <end position="38"/>
    </location>
</feature>
<reference evidence="3" key="1">
    <citation type="submission" date="2018-06" db="EMBL/GenBank/DDBJ databases">
        <authorList>
            <consortium name="Pathogen Informatics"/>
        </authorList>
    </citation>
    <scope>NUCLEOTIDE SEQUENCE [LARGE SCALE GENOMIC DNA]</scope>
    <source>
        <strain evidence="3">NCTC10135</strain>
    </source>
</reference>
<evidence type="ECO:0000256" key="1">
    <source>
        <dbReference type="SAM" id="Phobius"/>
    </source>
</evidence>
<evidence type="ECO:0000313" key="3">
    <source>
        <dbReference type="Proteomes" id="UP000259864"/>
    </source>
</evidence>
<organism evidence="2 3">
    <name type="scientific">Metamycoplasma alkalescens</name>
    <dbReference type="NCBI Taxonomy" id="45363"/>
    <lineage>
        <taxon>Bacteria</taxon>
        <taxon>Bacillati</taxon>
        <taxon>Mycoplasmatota</taxon>
        <taxon>Mycoplasmoidales</taxon>
        <taxon>Metamycoplasmataceae</taxon>
        <taxon>Metamycoplasma</taxon>
    </lineage>
</organism>
<proteinExistence type="predicted"/>
<sequence length="50" mass="6192">MEPLRQDNYNIYKVISALYIITGLVLLVLFEFVIKLNYNVYKIYKYRKEW</sequence>
<evidence type="ECO:0000313" key="2">
    <source>
        <dbReference type="EMBL" id="SYV89947.1"/>
    </source>
</evidence>
<feature type="non-terminal residue" evidence="2">
    <location>
        <position position="50"/>
    </location>
</feature>
<gene>
    <name evidence="2" type="ORF">NCTC10135_00454</name>
</gene>
<keyword evidence="1" id="KW-0812">Transmembrane</keyword>
<dbReference type="Proteomes" id="UP000259864">
    <property type="component" value="Chromosome 1"/>
</dbReference>
<protein>
    <submittedName>
        <fullName evidence="2">Uncharacterized protein</fullName>
    </submittedName>
</protein>
<accession>A0A3B0P0W0</accession>
<dbReference type="EMBL" id="LS991949">
    <property type="protein sequence ID" value="SYV89947.1"/>
    <property type="molecule type" value="Genomic_DNA"/>
</dbReference>
<keyword evidence="1" id="KW-1133">Transmembrane helix</keyword>